<dbReference type="PROSITE" id="PS51257">
    <property type="entry name" value="PROKAR_LIPOPROTEIN"/>
    <property type="match status" value="1"/>
</dbReference>
<evidence type="ECO:0000313" key="2">
    <source>
        <dbReference type="EMBL" id="MEQ2555331.1"/>
    </source>
</evidence>
<feature type="chain" id="PRO_5045216910" evidence="1">
    <location>
        <begin position="34"/>
        <end position="445"/>
    </location>
</feature>
<protein>
    <submittedName>
        <fullName evidence="2">SGNH/GDSL hydrolase family protein</fullName>
        <ecNumber evidence="2">3.1.-.-</ecNumber>
    </submittedName>
</protein>
<sequence>MKKIFRKKKAVVWIAAIAGMIAAFGCFTEKAQAAGFSGMTFYHRFLINCWGDSMTAGQGGNGVTYPRVLKELTGFPVNNFGVSGENTYEIVDRSAEYGDQSGNIMIIEMGDNGTWENMDDLIEQYQNMLDEADCSNYIIISSTDDPNDTDQIWGESGYEPGMQDTWYEAALKDAFGEHVVTARKYLIENGLSINGLDETDEDRERAEKGLISLQLRNYWIDNTHLNGYGYRAQAYAVYEKGIELGYWFANGGDVTSDSWVVVEDDVIQADYTGMASNEYGWWYFNDGTLDESYTGMAANEYGWWYMTNGALDLSYTGMASNEYGWWYMTNGALDLSYTGMALNEYGWWYMTNGALDLSYTGMALNEYGWWYMTNGALDLSYTGMALNEYGWWYFNNGLLDLNYTGIASNEYGSWYYRNGIIAYDYSGTVADNGKTYTVQNGFVIA</sequence>
<comment type="caution">
    <text evidence="2">The sequence shown here is derived from an EMBL/GenBank/DDBJ whole genome shotgun (WGS) entry which is preliminary data.</text>
</comment>
<proteinExistence type="predicted"/>
<dbReference type="InterPro" id="IPR048713">
    <property type="entry name" value="Choline_bind_rpt"/>
</dbReference>
<keyword evidence="2" id="KW-0378">Hydrolase</keyword>
<dbReference type="Gene3D" id="3.40.50.1110">
    <property type="entry name" value="SGNH hydrolase"/>
    <property type="match status" value="1"/>
</dbReference>
<accession>A0ABV1H6M4</accession>
<organism evidence="2 3">
    <name type="scientific">Lachnospira intestinalis</name>
    <dbReference type="NCBI Taxonomy" id="3133158"/>
    <lineage>
        <taxon>Bacteria</taxon>
        <taxon>Bacillati</taxon>
        <taxon>Bacillota</taxon>
        <taxon>Clostridia</taxon>
        <taxon>Lachnospirales</taxon>
        <taxon>Lachnospiraceae</taxon>
        <taxon>Lachnospira</taxon>
    </lineage>
</organism>
<reference evidence="2" key="1">
    <citation type="submission" date="2024-03" db="EMBL/GenBank/DDBJ databases">
        <title>Human intestinal bacterial collection.</title>
        <authorList>
            <person name="Pauvert C."/>
            <person name="Hitch T.C.A."/>
            <person name="Clavel T."/>
        </authorList>
    </citation>
    <scope>NUCLEOTIDE SEQUENCE [LARGE SCALE GENOMIC DNA]</scope>
    <source>
        <strain evidence="2">CLA-AA-H89B</strain>
    </source>
</reference>
<evidence type="ECO:0000313" key="3">
    <source>
        <dbReference type="Proteomes" id="UP001546774"/>
    </source>
</evidence>
<dbReference type="SUPFAM" id="SSF52266">
    <property type="entry name" value="SGNH hydrolase"/>
    <property type="match status" value="1"/>
</dbReference>
<dbReference type="InterPro" id="IPR036514">
    <property type="entry name" value="SGNH_hydro_sf"/>
</dbReference>
<dbReference type="EMBL" id="JBBMFS010000008">
    <property type="protein sequence ID" value="MEQ2555331.1"/>
    <property type="molecule type" value="Genomic_DNA"/>
</dbReference>
<dbReference type="Proteomes" id="UP001546774">
    <property type="component" value="Unassembled WGS sequence"/>
</dbReference>
<dbReference type="Pfam" id="PF21540">
    <property type="entry name" value="Choline_bind_4"/>
    <property type="match status" value="7"/>
</dbReference>
<name>A0ABV1H6M4_9FIRM</name>
<evidence type="ECO:0000256" key="1">
    <source>
        <dbReference type="SAM" id="SignalP"/>
    </source>
</evidence>
<feature type="signal peptide" evidence="1">
    <location>
        <begin position="1"/>
        <end position="33"/>
    </location>
</feature>
<dbReference type="EC" id="3.1.-.-" evidence="2"/>
<keyword evidence="1" id="KW-0732">Signal</keyword>
<keyword evidence="3" id="KW-1185">Reference proteome</keyword>
<gene>
    <name evidence="2" type="ORF">WMO37_09970</name>
</gene>
<dbReference type="GO" id="GO:0016787">
    <property type="term" value="F:hydrolase activity"/>
    <property type="evidence" value="ECO:0007669"/>
    <property type="project" value="UniProtKB-KW"/>
</dbReference>